<proteinExistence type="predicted"/>
<protein>
    <submittedName>
        <fullName evidence="1">Uncharacterized protein</fullName>
    </submittedName>
</protein>
<dbReference type="EMBL" id="QFBC01000028">
    <property type="protein sequence ID" value="PWE52294.1"/>
    <property type="molecule type" value="Genomic_DNA"/>
</dbReference>
<comment type="caution">
    <text evidence="1">The sequence shown here is derived from an EMBL/GenBank/DDBJ whole genome shotgun (WGS) entry which is preliminary data.</text>
</comment>
<accession>A0A2U2DG94</accession>
<keyword evidence="2" id="KW-1185">Reference proteome</keyword>
<sequence>MRQSKSRFERGPEVYSEVLRRNVPGPIIRIGNLRFSDGGQTERCMMAGIDGEPVAGSIRMPIGSMLGTKEQQERPLGGTGASPGESNAWFCDAFDVCHHEYVPGGKRRSGRSFSRDEAAAMLAEAIANTPVMPEVYQCEDGIAAGTARYADNFIGMKKAPKGSGGSIAWQDLSDKIAEREKWEEIERSLSDEDLTVLNAAANAKSYAEIGLAVRQSPEYARRKGGRRALIAANDNLMAAISAATAA</sequence>
<gene>
    <name evidence="1" type="ORF">DEM27_31635</name>
</gene>
<evidence type="ECO:0000313" key="2">
    <source>
        <dbReference type="Proteomes" id="UP000245252"/>
    </source>
</evidence>
<reference evidence="1 2" key="1">
    <citation type="submission" date="2018-05" db="EMBL/GenBank/DDBJ databases">
        <title>The draft genome of strain NS-104.</title>
        <authorList>
            <person name="Hang P."/>
            <person name="Jiang J."/>
        </authorList>
    </citation>
    <scope>NUCLEOTIDE SEQUENCE [LARGE SCALE GENOMIC DNA]</scope>
    <source>
        <strain evidence="1 2">NS-104</strain>
    </source>
</reference>
<name>A0A2U2DG94_9HYPH</name>
<dbReference type="Proteomes" id="UP000245252">
    <property type="component" value="Unassembled WGS sequence"/>
</dbReference>
<evidence type="ECO:0000313" key="1">
    <source>
        <dbReference type="EMBL" id="PWE52294.1"/>
    </source>
</evidence>
<dbReference type="AlphaFoldDB" id="A0A2U2DG94"/>
<organism evidence="1 2">
    <name type="scientific">Metarhizobium album</name>
    <dbReference type="NCBI Taxonomy" id="2182425"/>
    <lineage>
        <taxon>Bacteria</taxon>
        <taxon>Pseudomonadati</taxon>
        <taxon>Pseudomonadota</taxon>
        <taxon>Alphaproteobacteria</taxon>
        <taxon>Hyphomicrobiales</taxon>
        <taxon>Rhizobiaceae</taxon>
        <taxon>Metarhizobium</taxon>
    </lineage>
</organism>